<feature type="compositionally biased region" description="Polar residues" evidence="1">
    <location>
        <begin position="536"/>
        <end position="548"/>
    </location>
</feature>
<feature type="compositionally biased region" description="Polar residues" evidence="1">
    <location>
        <begin position="375"/>
        <end position="418"/>
    </location>
</feature>
<feature type="compositionally biased region" description="Polar residues" evidence="1">
    <location>
        <begin position="140"/>
        <end position="171"/>
    </location>
</feature>
<feature type="compositionally biased region" description="Polar residues" evidence="1">
    <location>
        <begin position="254"/>
        <end position="270"/>
    </location>
</feature>
<feature type="region of interest" description="Disordered" evidence="1">
    <location>
        <begin position="252"/>
        <end position="418"/>
    </location>
</feature>
<feature type="compositionally biased region" description="Polar residues" evidence="1">
    <location>
        <begin position="499"/>
        <end position="526"/>
    </location>
</feature>
<dbReference type="OrthoDB" id="276685at2759"/>
<proteinExistence type="predicted"/>
<reference evidence="2 3" key="1">
    <citation type="submission" date="2016-07" db="EMBL/GenBank/DDBJ databases">
        <title>Pervasive Adenine N6-methylation of Active Genes in Fungi.</title>
        <authorList>
            <consortium name="DOE Joint Genome Institute"/>
            <person name="Mondo S.J."/>
            <person name="Dannebaum R.O."/>
            <person name="Kuo R.C."/>
            <person name="Labutti K."/>
            <person name="Haridas S."/>
            <person name="Kuo A."/>
            <person name="Salamov A."/>
            <person name="Ahrendt S.R."/>
            <person name="Lipzen A."/>
            <person name="Sullivan W."/>
            <person name="Andreopoulos W.B."/>
            <person name="Clum A."/>
            <person name="Lindquist E."/>
            <person name="Daum C."/>
            <person name="Ramamoorthy G.K."/>
            <person name="Gryganskyi A."/>
            <person name="Culley D."/>
            <person name="Magnuson J.K."/>
            <person name="James T.Y."/>
            <person name="O'Malley M.A."/>
            <person name="Stajich J.E."/>
            <person name="Spatafora J.W."/>
            <person name="Visel A."/>
            <person name="Grigoriev I.V."/>
        </authorList>
    </citation>
    <scope>NUCLEOTIDE SEQUENCE [LARGE SCALE GENOMIC DNA]</scope>
    <source>
        <strain evidence="2 3">68-887.2</strain>
    </source>
</reference>
<comment type="caution">
    <text evidence="2">The sequence shown here is derived from an EMBL/GenBank/DDBJ whole genome shotgun (WGS) entry which is preliminary data.</text>
</comment>
<evidence type="ECO:0000313" key="3">
    <source>
        <dbReference type="Proteomes" id="UP000193986"/>
    </source>
</evidence>
<feature type="compositionally biased region" description="Basic and acidic residues" evidence="1">
    <location>
        <begin position="556"/>
        <end position="569"/>
    </location>
</feature>
<evidence type="ECO:0000256" key="1">
    <source>
        <dbReference type="SAM" id="MobiDB-lite"/>
    </source>
</evidence>
<organism evidence="2 3">
    <name type="scientific">Naematelia encephala</name>
    <dbReference type="NCBI Taxonomy" id="71784"/>
    <lineage>
        <taxon>Eukaryota</taxon>
        <taxon>Fungi</taxon>
        <taxon>Dikarya</taxon>
        <taxon>Basidiomycota</taxon>
        <taxon>Agaricomycotina</taxon>
        <taxon>Tremellomycetes</taxon>
        <taxon>Tremellales</taxon>
        <taxon>Naemateliaceae</taxon>
        <taxon>Naematelia</taxon>
    </lineage>
</organism>
<dbReference type="Proteomes" id="UP000193986">
    <property type="component" value="Unassembled WGS sequence"/>
</dbReference>
<accession>A0A1Y2BBW1</accession>
<dbReference type="EMBL" id="MCFC01000010">
    <property type="protein sequence ID" value="ORY32321.1"/>
    <property type="molecule type" value="Genomic_DNA"/>
</dbReference>
<dbReference type="AlphaFoldDB" id="A0A1Y2BBW1"/>
<feature type="compositionally biased region" description="Low complexity" evidence="1">
    <location>
        <begin position="86"/>
        <end position="106"/>
    </location>
</feature>
<feature type="compositionally biased region" description="Polar residues" evidence="1">
    <location>
        <begin position="458"/>
        <end position="467"/>
    </location>
</feature>
<feature type="region of interest" description="Disordered" evidence="1">
    <location>
        <begin position="1"/>
        <end position="171"/>
    </location>
</feature>
<sequence>MTSTLLSTGRTSPILRAKGSFIKNELPPFRVYPAEQGRGPYSNGNGDGTGDDEDDADSVMFWEEEEGRRKRAVTMRSESTSGSGKNGNESLSGNGASSSRSRTKSSLPNTTTTSLGIGRAPLNSNSKSNTSNQSRSSSSRLPASQPNGSSSPRSTSLNMLSTSPSMLMSNTPSRLGVAAHFVPPESTYTPPKGADWDEVVLPTVAKKLGLTAEENKLPGTKGDEGDLAIEWDRDGTPVKWVKAAAVRRLGGSANVHNNPGLSNVDYISNQPSSSSAGPASSSAFSPTFDISPENPLATPTSSHSPLRSKRSGENIELAPIRTSSAQTSSLPGDSGRTPSPAPFSTTLGKPLPQGWRDHHPAPSGPLSMGHEPSLSKKQSYPTLPKKQSQPTLIKKISQPTLSRKQSQPILSKKISQPILNKKISQPTLSHHPNQAQASTILSGQQRFDFDNPRPAPTVRQTSSSIGTMRQYPQPESANTLPPMGYASNFDTGTHRGYADNSNNQTGYSNTSDTQTGYMDNTDQRGSGNLRLRDQRQSSVGNGQQQQPQRSKHGRADKKSGPRDHDEVDKGCGCIVM</sequence>
<dbReference type="InParanoid" id="A0A1Y2BBW1"/>
<evidence type="ECO:0000313" key="2">
    <source>
        <dbReference type="EMBL" id="ORY32321.1"/>
    </source>
</evidence>
<feature type="compositionally biased region" description="Low complexity" evidence="1">
    <location>
        <begin position="123"/>
        <end position="139"/>
    </location>
</feature>
<name>A0A1Y2BBW1_9TREE</name>
<gene>
    <name evidence="2" type="ORF">BCR39DRAFT_47169</name>
</gene>
<feature type="compositionally biased region" description="Acidic residues" evidence="1">
    <location>
        <begin position="49"/>
        <end position="65"/>
    </location>
</feature>
<feature type="region of interest" description="Disordered" evidence="1">
    <location>
        <begin position="446"/>
        <end position="576"/>
    </location>
</feature>
<feature type="compositionally biased region" description="Polar residues" evidence="1">
    <location>
        <begin position="321"/>
        <end position="331"/>
    </location>
</feature>
<feature type="compositionally biased region" description="Low complexity" evidence="1">
    <location>
        <begin position="271"/>
        <end position="286"/>
    </location>
</feature>
<keyword evidence="3" id="KW-1185">Reference proteome</keyword>
<feature type="compositionally biased region" description="Polar residues" evidence="1">
    <location>
        <begin position="1"/>
        <end position="11"/>
    </location>
</feature>
<protein>
    <submittedName>
        <fullName evidence="2">Uncharacterized protein</fullName>
    </submittedName>
</protein>